<gene>
    <name evidence="1" type="ORF">SDC9_182200</name>
</gene>
<accession>A0A645H879</accession>
<proteinExistence type="predicted"/>
<comment type="caution">
    <text evidence="1">The sequence shown here is derived from an EMBL/GenBank/DDBJ whole genome shotgun (WGS) entry which is preliminary data.</text>
</comment>
<dbReference type="EMBL" id="VSSQ01087878">
    <property type="protein sequence ID" value="MPN34706.1"/>
    <property type="molecule type" value="Genomic_DNA"/>
</dbReference>
<reference evidence="1" key="1">
    <citation type="submission" date="2019-08" db="EMBL/GenBank/DDBJ databases">
        <authorList>
            <person name="Kucharzyk K."/>
            <person name="Murdoch R.W."/>
            <person name="Higgins S."/>
            <person name="Loffler F."/>
        </authorList>
    </citation>
    <scope>NUCLEOTIDE SEQUENCE</scope>
</reference>
<protein>
    <submittedName>
        <fullName evidence="1">Uncharacterized protein</fullName>
    </submittedName>
</protein>
<evidence type="ECO:0000313" key="1">
    <source>
        <dbReference type="EMBL" id="MPN34706.1"/>
    </source>
</evidence>
<dbReference type="AlphaFoldDB" id="A0A645H879"/>
<name>A0A645H879_9ZZZZ</name>
<organism evidence="1">
    <name type="scientific">bioreactor metagenome</name>
    <dbReference type="NCBI Taxonomy" id="1076179"/>
    <lineage>
        <taxon>unclassified sequences</taxon>
        <taxon>metagenomes</taxon>
        <taxon>ecological metagenomes</taxon>
    </lineage>
</organism>
<sequence>MHEPPSRIGTGQVSLGASYLDANRVKIEPVFKLLPKFAQQFLKRGDQGLGLTAFDRQIDGF</sequence>